<gene>
    <name evidence="2" type="ORF">SEMRO_419_G139020.1</name>
</gene>
<proteinExistence type="predicted"/>
<evidence type="ECO:0000313" key="3">
    <source>
        <dbReference type="Proteomes" id="UP001153069"/>
    </source>
</evidence>
<sequence length="402" mass="44432">MASSESQLAKATRRSIQKLYPIPTGAIMSRGTNPLTVHCVDDCVFAGVWSLIYETMFVRTALSRETKESIATLVVDQTGHPLSVDQKEALKDPPTRLSSQVAKKERNVHIRAMAHAGNLLRAMVNLKADDDSSTVASSNTCTESSRSGKSESRNGERVSSHTEMARAEAALVIVLFTHLNRVSNALLGEEVHPELFSGQAPAGGGFANRLTSFFLARTGCTNRTKYEAGMTTSLHAEEVVASFSPLPQNLVGVLLSGHERAIALARMCDWESTFRKETLIKRSIMSKRLLNFLEYPSTRPPSHRFSSAESVVDWVDTALQDKLDSMRYLSETNKAIGKILVLTTYAPKMVPHSIHWRRLVDCVGESMARSIVVWWSLRSALRDAKGLDREIDAKTMLQVLSQ</sequence>
<reference evidence="2" key="1">
    <citation type="submission" date="2020-06" db="EMBL/GenBank/DDBJ databases">
        <authorList>
            <consortium name="Plant Systems Biology data submission"/>
        </authorList>
    </citation>
    <scope>NUCLEOTIDE SEQUENCE</scope>
    <source>
        <strain evidence="2">D6</strain>
    </source>
</reference>
<accession>A0A9N8HGX3</accession>
<feature type="compositionally biased region" description="Basic and acidic residues" evidence="1">
    <location>
        <begin position="146"/>
        <end position="161"/>
    </location>
</feature>
<organism evidence="2 3">
    <name type="scientific">Seminavis robusta</name>
    <dbReference type="NCBI Taxonomy" id="568900"/>
    <lineage>
        <taxon>Eukaryota</taxon>
        <taxon>Sar</taxon>
        <taxon>Stramenopiles</taxon>
        <taxon>Ochrophyta</taxon>
        <taxon>Bacillariophyta</taxon>
        <taxon>Bacillariophyceae</taxon>
        <taxon>Bacillariophycidae</taxon>
        <taxon>Naviculales</taxon>
        <taxon>Naviculaceae</taxon>
        <taxon>Seminavis</taxon>
    </lineage>
</organism>
<evidence type="ECO:0000313" key="2">
    <source>
        <dbReference type="EMBL" id="CAB9510073.1"/>
    </source>
</evidence>
<dbReference type="EMBL" id="CAICTM010000418">
    <property type="protein sequence ID" value="CAB9510073.1"/>
    <property type="molecule type" value="Genomic_DNA"/>
</dbReference>
<name>A0A9N8HGX3_9STRA</name>
<feature type="compositionally biased region" description="Polar residues" evidence="1">
    <location>
        <begin position="133"/>
        <end position="145"/>
    </location>
</feature>
<comment type="caution">
    <text evidence="2">The sequence shown here is derived from an EMBL/GenBank/DDBJ whole genome shotgun (WGS) entry which is preliminary data.</text>
</comment>
<feature type="region of interest" description="Disordered" evidence="1">
    <location>
        <begin position="131"/>
        <end position="161"/>
    </location>
</feature>
<protein>
    <submittedName>
        <fullName evidence="2">Uncharacterized protein</fullName>
    </submittedName>
</protein>
<keyword evidence="3" id="KW-1185">Reference proteome</keyword>
<dbReference type="AlphaFoldDB" id="A0A9N8HGX3"/>
<evidence type="ECO:0000256" key="1">
    <source>
        <dbReference type="SAM" id="MobiDB-lite"/>
    </source>
</evidence>
<dbReference type="Proteomes" id="UP001153069">
    <property type="component" value="Unassembled WGS sequence"/>
</dbReference>